<accession>A0A845BBC9</accession>
<dbReference type="GO" id="GO:0000155">
    <property type="term" value="F:phosphorelay sensor kinase activity"/>
    <property type="evidence" value="ECO:0007669"/>
    <property type="project" value="InterPro"/>
</dbReference>
<dbReference type="SUPFAM" id="SSF55874">
    <property type="entry name" value="ATPase domain of HSP90 chaperone/DNA topoisomerase II/histidine kinase"/>
    <property type="match status" value="1"/>
</dbReference>
<keyword evidence="9" id="KW-1185">Reference proteome</keyword>
<evidence type="ECO:0000313" key="8">
    <source>
        <dbReference type="EMBL" id="MXP62677.1"/>
    </source>
</evidence>
<evidence type="ECO:0000256" key="3">
    <source>
        <dbReference type="ARBA" id="ARBA00022553"/>
    </source>
</evidence>
<feature type="domain" description="Histidine kinase" evidence="6">
    <location>
        <begin position="348"/>
        <end position="572"/>
    </location>
</feature>
<dbReference type="InterPro" id="IPR001789">
    <property type="entry name" value="Sig_transdc_resp-reg_receiver"/>
</dbReference>
<organism evidence="8 9">
    <name type="scientific">Teichococcus coralli</name>
    <dbReference type="NCBI Taxonomy" id="2545983"/>
    <lineage>
        <taxon>Bacteria</taxon>
        <taxon>Pseudomonadati</taxon>
        <taxon>Pseudomonadota</taxon>
        <taxon>Alphaproteobacteria</taxon>
        <taxon>Acetobacterales</taxon>
        <taxon>Roseomonadaceae</taxon>
        <taxon>Roseomonas</taxon>
    </lineage>
</organism>
<sequence length="726" mass="76906">MSHRMRAVAVLLAWLACSGGAWLIAERQAARLEAEAETAALGRADLAAEAIKQNVLRTLEAVESLHDLAQSRQRLLENGDASGAEAIEMQLALVARRGRFGVLQVGIIGRDGLLTWSSLPQWRPVNLNDREHFRIHRDGYQGLFVSAPLVGRASDQWSVQLTRPLHTREGAFAGVAVVSIDPLDLARDLSSLQFAPGSSAALLRKDGTFLARSSDMRRFLGLVLKPDAPLMMRLNASESGRLRIERSTFDQRPKLAGYRVLAEAPLAVAVILDARRELASTSFVRPAVRAAAGAISLLALALAALGLLWLERQRTQADLEMARREREAMLERLAQSQRMEALGRLAGGVAHDFNNVLQAVLGGAKTIQRRAEDTKAVQRMAGIVVEAAERGASVTRRLLAFARRGELRAEAVEVGALLASLREVLTYTLGANIKVQVEAPPTLPRLLADRGQLETVLVNLAINGRDAMAPLGGGTLTLSAAAEVVSPGGAGELGLAAGSYVRLAVTDTGTGMDAAVLARAAEPFFTTKPQGKGTGLGLAMAKGFAEQSGGAIRIRSQLGRGTAVLLWLPEAGEGAAAKPPPVPEPAETPLLRAGRVLLVDDEPQVRSVLSASLRDRGHAVEEAENGSAALAVLAAAPRFDVLVSDLAMPGMDGLELLRQARRRHPGLPALLITGYAGDLHGDGFVEAGGQGPLLLLRKPITPEELADRVAALLNARDAAPANPGST</sequence>
<dbReference type="PROSITE" id="PS50110">
    <property type="entry name" value="RESPONSE_REGULATORY"/>
    <property type="match status" value="1"/>
</dbReference>
<dbReference type="Pfam" id="PF00072">
    <property type="entry name" value="Response_reg"/>
    <property type="match status" value="1"/>
</dbReference>
<dbReference type="InterPro" id="IPR005467">
    <property type="entry name" value="His_kinase_dom"/>
</dbReference>
<dbReference type="InterPro" id="IPR003594">
    <property type="entry name" value="HATPase_dom"/>
</dbReference>
<proteinExistence type="predicted"/>
<evidence type="ECO:0000256" key="2">
    <source>
        <dbReference type="ARBA" id="ARBA00012438"/>
    </source>
</evidence>
<feature type="coiled-coil region" evidence="5">
    <location>
        <begin position="312"/>
        <end position="339"/>
    </location>
</feature>
<evidence type="ECO:0000313" key="9">
    <source>
        <dbReference type="Proteomes" id="UP000460715"/>
    </source>
</evidence>
<dbReference type="SMART" id="SM00387">
    <property type="entry name" value="HATPase_c"/>
    <property type="match status" value="1"/>
</dbReference>
<dbReference type="SMART" id="SM00448">
    <property type="entry name" value="REC"/>
    <property type="match status" value="1"/>
</dbReference>
<evidence type="ECO:0000259" key="7">
    <source>
        <dbReference type="PROSITE" id="PS50110"/>
    </source>
</evidence>
<dbReference type="InterPro" id="IPR003661">
    <property type="entry name" value="HisK_dim/P_dom"/>
</dbReference>
<dbReference type="Proteomes" id="UP000460715">
    <property type="component" value="Unassembled WGS sequence"/>
</dbReference>
<gene>
    <name evidence="8" type="ORF">E0493_04825</name>
</gene>
<dbReference type="CDD" id="cd12914">
    <property type="entry name" value="PDC1_DGC_like"/>
    <property type="match status" value="1"/>
</dbReference>
<evidence type="ECO:0000256" key="4">
    <source>
        <dbReference type="PROSITE-ProRule" id="PRU00169"/>
    </source>
</evidence>
<dbReference type="SMART" id="SM00388">
    <property type="entry name" value="HisKA"/>
    <property type="match status" value="1"/>
</dbReference>
<comment type="caution">
    <text evidence="8">The sequence shown here is derived from an EMBL/GenBank/DDBJ whole genome shotgun (WGS) entry which is preliminary data.</text>
</comment>
<dbReference type="RefSeq" id="WP_160935794.1">
    <property type="nucleotide sequence ID" value="NZ_SNVJ01000003.1"/>
</dbReference>
<dbReference type="InterPro" id="IPR036890">
    <property type="entry name" value="HATPase_C_sf"/>
</dbReference>
<dbReference type="PROSITE" id="PS50109">
    <property type="entry name" value="HIS_KIN"/>
    <property type="match status" value="1"/>
</dbReference>
<reference evidence="8 9" key="1">
    <citation type="submission" date="2019-03" db="EMBL/GenBank/DDBJ databases">
        <title>Roseomonas sp. a novel Roseomonas species isolated from Sea whip Gorgonian.</title>
        <authorList>
            <person name="Li F."/>
            <person name="Pan X."/>
            <person name="Huang S."/>
            <person name="Li Z."/>
            <person name="Meng B."/>
        </authorList>
    </citation>
    <scope>NUCLEOTIDE SEQUENCE [LARGE SCALE GENOMIC DNA]</scope>
    <source>
        <strain evidence="8 9">M0104</strain>
    </source>
</reference>
<keyword evidence="8" id="KW-0418">Kinase</keyword>
<dbReference type="EC" id="2.7.13.3" evidence="2"/>
<dbReference type="InterPro" id="IPR036097">
    <property type="entry name" value="HisK_dim/P_sf"/>
</dbReference>
<comment type="catalytic activity">
    <reaction evidence="1">
        <text>ATP + protein L-histidine = ADP + protein N-phospho-L-histidine.</text>
        <dbReference type="EC" id="2.7.13.3"/>
    </reaction>
</comment>
<feature type="modified residue" description="4-aspartylphosphate" evidence="4">
    <location>
        <position position="645"/>
    </location>
</feature>
<feature type="domain" description="Response regulatory" evidence="7">
    <location>
        <begin position="595"/>
        <end position="713"/>
    </location>
</feature>
<keyword evidence="5" id="KW-0175">Coiled coil</keyword>
<dbReference type="CDD" id="cd00156">
    <property type="entry name" value="REC"/>
    <property type="match status" value="1"/>
</dbReference>
<evidence type="ECO:0000259" key="6">
    <source>
        <dbReference type="PROSITE" id="PS50109"/>
    </source>
</evidence>
<protein>
    <recommendedName>
        <fullName evidence="2">histidine kinase</fullName>
        <ecNumber evidence="2">2.7.13.3</ecNumber>
    </recommendedName>
</protein>
<dbReference type="PRINTS" id="PR00344">
    <property type="entry name" value="BCTRLSENSOR"/>
</dbReference>
<keyword evidence="3 4" id="KW-0597">Phosphoprotein</keyword>
<dbReference type="EMBL" id="SNVJ01000003">
    <property type="protein sequence ID" value="MXP62677.1"/>
    <property type="molecule type" value="Genomic_DNA"/>
</dbReference>
<dbReference type="PANTHER" id="PTHR43065">
    <property type="entry name" value="SENSOR HISTIDINE KINASE"/>
    <property type="match status" value="1"/>
</dbReference>
<dbReference type="OrthoDB" id="9796100at2"/>
<evidence type="ECO:0000256" key="1">
    <source>
        <dbReference type="ARBA" id="ARBA00000085"/>
    </source>
</evidence>
<dbReference type="Gene3D" id="3.30.450.20">
    <property type="entry name" value="PAS domain"/>
    <property type="match status" value="2"/>
</dbReference>
<evidence type="ECO:0000256" key="5">
    <source>
        <dbReference type="SAM" id="Coils"/>
    </source>
</evidence>
<dbReference type="Pfam" id="PF02518">
    <property type="entry name" value="HATPase_c"/>
    <property type="match status" value="1"/>
</dbReference>
<keyword evidence="8" id="KW-0808">Transferase</keyword>
<dbReference type="CDD" id="cd18774">
    <property type="entry name" value="PDC2_HK_sensor"/>
    <property type="match status" value="1"/>
</dbReference>
<dbReference type="CDD" id="cd00082">
    <property type="entry name" value="HisKA"/>
    <property type="match status" value="1"/>
</dbReference>
<dbReference type="SUPFAM" id="SSF47384">
    <property type="entry name" value="Homodimeric domain of signal transducing histidine kinase"/>
    <property type="match status" value="1"/>
</dbReference>
<dbReference type="SUPFAM" id="SSF52172">
    <property type="entry name" value="CheY-like"/>
    <property type="match status" value="1"/>
</dbReference>
<dbReference type="InterPro" id="IPR011006">
    <property type="entry name" value="CheY-like_superfamily"/>
</dbReference>
<dbReference type="PANTHER" id="PTHR43065:SF42">
    <property type="entry name" value="TWO-COMPONENT SENSOR PPRA"/>
    <property type="match status" value="1"/>
</dbReference>
<dbReference type="InterPro" id="IPR004358">
    <property type="entry name" value="Sig_transdc_His_kin-like_C"/>
</dbReference>
<dbReference type="Gene3D" id="1.10.287.130">
    <property type="match status" value="1"/>
</dbReference>
<dbReference type="AlphaFoldDB" id="A0A845BBC9"/>
<dbReference type="PROSITE" id="PS51257">
    <property type="entry name" value="PROKAR_LIPOPROTEIN"/>
    <property type="match status" value="1"/>
</dbReference>
<name>A0A845BBC9_9PROT</name>
<dbReference type="Gene3D" id="3.40.50.2300">
    <property type="match status" value="1"/>
</dbReference>
<dbReference type="Gene3D" id="3.30.565.10">
    <property type="entry name" value="Histidine kinase-like ATPase, C-terminal domain"/>
    <property type="match status" value="1"/>
</dbReference>